<dbReference type="EMBL" id="JABKKE010000026">
    <property type="protein sequence ID" value="NPE15099.1"/>
    <property type="molecule type" value="Genomic_DNA"/>
</dbReference>
<keyword evidence="10" id="KW-1185">Reference proteome</keyword>
<keyword evidence="5" id="KW-0133">Cell shape</keyword>
<evidence type="ECO:0000256" key="1">
    <source>
        <dbReference type="ARBA" id="ARBA00004651"/>
    </source>
</evidence>
<reference evidence="9 10" key="1">
    <citation type="submission" date="2020-05" db="EMBL/GenBank/DDBJ databases">
        <title>Distinct polysaccharide utilization as determinants for interspecies competition between intestinal Prevotella spp.</title>
        <authorList>
            <person name="Galvez E.J.C."/>
            <person name="Iljazovic A."/>
            <person name="Strowig T."/>
        </authorList>
    </citation>
    <scope>NUCLEOTIDE SEQUENCE [LARGE SCALE GENOMIC DNA]</scope>
    <source>
        <strain evidence="9 10">PROD</strain>
    </source>
</reference>
<dbReference type="NCBIfam" id="TIGR03426">
    <property type="entry name" value="shape_MreD"/>
    <property type="match status" value="1"/>
</dbReference>
<feature type="transmembrane region" description="Helical" evidence="8">
    <location>
        <begin position="73"/>
        <end position="93"/>
    </location>
</feature>
<proteinExistence type="inferred from homology"/>
<keyword evidence="4 8" id="KW-0812">Transmembrane</keyword>
<keyword evidence="7 8" id="KW-0472">Membrane</keyword>
<keyword evidence="3" id="KW-1003">Cell membrane</keyword>
<evidence type="ECO:0000256" key="7">
    <source>
        <dbReference type="ARBA" id="ARBA00023136"/>
    </source>
</evidence>
<dbReference type="RefSeq" id="WP_172178564.1">
    <property type="nucleotide sequence ID" value="NZ_CASGIA010000029.1"/>
</dbReference>
<keyword evidence="6 8" id="KW-1133">Transmembrane helix</keyword>
<feature type="transmembrane region" description="Helical" evidence="8">
    <location>
        <begin position="113"/>
        <end position="134"/>
    </location>
</feature>
<dbReference type="GeneID" id="82158558"/>
<protein>
    <submittedName>
        <fullName evidence="9">Rod shape-determining protein MreD</fullName>
    </submittedName>
</protein>
<evidence type="ECO:0000313" key="10">
    <source>
        <dbReference type="Proteomes" id="UP001193734"/>
    </source>
</evidence>
<comment type="similarity">
    <text evidence="2">Belongs to the MreD family.</text>
</comment>
<evidence type="ECO:0000256" key="3">
    <source>
        <dbReference type="ARBA" id="ARBA00022475"/>
    </source>
</evidence>
<comment type="subcellular location">
    <subcellularLocation>
        <location evidence="1">Cell membrane</location>
        <topology evidence="1">Multi-pass membrane protein</topology>
    </subcellularLocation>
</comment>
<name>A0ABX2AWP7_9BACT</name>
<accession>A0ABX2AWP7</accession>
<evidence type="ECO:0000313" key="9">
    <source>
        <dbReference type="EMBL" id="NPE15099.1"/>
    </source>
</evidence>
<evidence type="ECO:0000256" key="4">
    <source>
        <dbReference type="ARBA" id="ARBA00022692"/>
    </source>
</evidence>
<sequence>MTTDLIKRMAGFAALCLAQALVFNRMHLFDCATPLLYVYLIIIFPHNYPRWGILLWSFTLGLAVDTFSNTPGVASASLTLTGAMQPYFFSLFIPREAPEDTAPSVETIGMAKFVFYAAVLVFVHCLAFFTLETFHFFDWLHWMECVGGSTVLTVLLIVTLESVRRR</sequence>
<evidence type="ECO:0000256" key="6">
    <source>
        <dbReference type="ARBA" id="ARBA00022989"/>
    </source>
</evidence>
<feature type="transmembrane region" description="Helical" evidence="8">
    <location>
        <begin position="140"/>
        <end position="160"/>
    </location>
</feature>
<gene>
    <name evidence="9" type="primary">mreD</name>
    <name evidence="9" type="ORF">HPS55_12350</name>
</gene>
<dbReference type="Proteomes" id="UP001193734">
    <property type="component" value="Unassembled WGS sequence"/>
</dbReference>
<dbReference type="InterPro" id="IPR007227">
    <property type="entry name" value="Cell_shape_determining_MreD"/>
</dbReference>
<comment type="caution">
    <text evidence="9">The sequence shown here is derived from an EMBL/GenBank/DDBJ whole genome shotgun (WGS) entry which is preliminary data.</text>
</comment>
<evidence type="ECO:0000256" key="2">
    <source>
        <dbReference type="ARBA" id="ARBA00007776"/>
    </source>
</evidence>
<organism evidence="9 10">
    <name type="scientific">Xylanibacter rodentium</name>
    <dbReference type="NCBI Taxonomy" id="2736289"/>
    <lineage>
        <taxon>Bacteria</taxon>
        <taxon>Pseudomonadati</taxon>
        <taxon>Bacteroidota</taxon>
        <taxon>Bacteroidia</taxon>
        <taxon>Bacteroidales</taxon>
        <taxon>Prevotellaceae</taxon>
        <taxon>Xylanibacter</taxon>
    </lineage>
</organism>
<evidence type="ECO:0000256" key="8">
    <source>
        <dbReference type="SAM" id="Phobius"/>
    </source>
</evidence>
<evidence type="ECO:0000256" key="5">
    <source>
        <dbReference type="ARBA" id="ARBA00022960"/>
    </source>
</evidence>